<dbReference type="PANTHER" id="PTHR42714">
    <property type="entry name" value="TRNA MODIFICATION GTPASE GTPBP3"/>
    <property type="match status" value="1"/>
</dbReference>
<reference evidence="2 4" key="2">
    <citation type="submission" date="2020-02" db="EMBL/GenBank/DDBJ databases">
        <authorList>
            <consortium name="PulseNet: The National Subtyping Network for Foodborne Disease Surveillance"/>
            <person name="Tarr C.L."/>
            <person name="Trees E."/>
            <person name="Katz L.S."/>
            <person name="Carleton-Romer H.A."/>
            <person name="Stroika S."/>
            <person name="Kucerova Z."/>
            <person name="Roache K.F."/>
            <person name="Sabol A.L."/>
            <person name="Besser J."/>
            <person name="Gerner-Smidt P."/>
        </authorList>
    </citation>
    <scope>NUCLEOTIDE SEQUENCE [LARGE SCALE GENOMIC DNA]</scope>
    <source>
        <strain evidence="2 4">2014C-3796</strain>
    </source>
</reference>
<feature type="domain" description="G" evidence="1">
    <location>
        <begin position="39"/>
        <end position="152"/>
    </location>
</feature>
<dbReference type="InterPro" id="IPR006073">
    <property type="entry name" value="GTP-bd"/>
</dbReference>
<dbReference type="GO" id="GO:0002098">
    <property type="term" value="P:tRNA wobble uridine modification"/>
    <property type="evidence" value="ECO:0007669"/>
    <property type="project" value="TreeGrafter"/>
</dbReference>
<dbReference type="AlphaFoldDB" id="A0A0H0J0W6"/>
<dbReference type="GO" id="GO:0005829">
    <property type="term" value="C:cytosol"/>
    <property type="evidence" value="ECO:0007669"/>
    <property type="project" value="TreeGrafter"/>
</dbReference>
<dbReference type="PANTHER" id="PTHR42714:SF2">
    <property type="entry name" value="TRNA MODIFICATION GTPASE GTPBP3, MITOCHONDRIAL"/>
    <property type="match status" value="1"/>
</dbReference>
<evidence type="ECO:0000313" key="2">
    <source>
        <dbReference type="EMBL" id="EFI0211604.1"/>
    </source>
</evidence>
<dbReference type="SUPFAM" id="SSF52540">
    <property type="entry name" value="P-loop containing nucleoside triphosphate hydrolases"/>
    <property type="match status" value="1"/>
</dbReference>
<dbReference type="GO" id="GO:0030488">
    <property type="term" value="P:tRNA methylation"/>
    <property type="evidence" value="ECO:0007669"/>
    <property type="project" value="TreeGrafter"/>
</dbReference>
<comment type="caution">
    <text evidence="3">The sequence shown here is derived from an EMBL/GenBank/DDBJ whole genome shotgun (WGS) entry which is preliminary data.</text>
</comment>
<dbReference type="Pfam" id="PF01926">
    <property type="entry name" value="MMR_HSR1"/>
    <property type="match status" value="1"/>
</dbReference>
<dbReference type="EMBL" id="DABFUC010000009">
    <property type="protein sequence ID" value="HAI8958133.1"/>
    <property type="molecule type" value="Genomic_DNA"/>
</dbReference>
<dbReference type="RefSeq" id="WP_001039469.1">
    <property type="nucleotide sequence ID" value="NZ_AP026907.1"/>
</dbReference>
<dbReference type="Gene3D" id="3.40.50.300">
    <property type="entry name" value="P-loop containing nucleotide triphosphate hydrolases"/>
    <property type="match status" value="1"/>
</dbReference>
<evidence type="ECO:0000313" key="5">
    <source>
        <dbReference type="Proteomes" id="UP000842385"/>
    </source>
</evidence>
<accession>A0A0H0J0W6</accession>
<sequence length="291" mass="32615">MNKPDGLQAFEQPLASLPCTLRQLILERIQNLTHYEPVIGIMGKSGTGKSSLCNELFQGEVSPVSDVNACTRDVLRFRLRSGRHSLVIVDLPGVGENGRRDHEYRALYRRMLPELDLVLWVIKADDRALTLDEQFWLGVMQPYRQKVLFVINQADKIEPCYEWDTLTSKPSTHQQGNLKAKQAAIMAMFKPHHPVCAVSASTGWGIEDMVAAMMRCLPDRATSPVVTQLHGRLCTEPVKSQARDSFGDAVGRVFDTAESSSLLPAPLKKVIRTVRDAVVSVARAVWDWIFF</sequence>
<name>A0A0H0J0W6_ECOLX</name>
<dbReference type="EMBL" id="AASXRC010000003">
    <property type="protein sequence ID" value="EFI0211604.1"/>
    <property type="molecule type" value="Genomic_DNA"/>
</dbReference>
<dbReference type="NCBIfam" id="TIGR00231">
    <property type="entry name" value="small_GTP"/>
    <property type="match status" value="1"/>
</dbReference>
<dbReference type="InterPro" id="IPR005225">
    <property type="entry name" value="Small_GTP-bd"/>
</dbReference>
<evidence type="ECO:0000313" key="4">
    <source>
        <dbReference type="Proteomes" id="UP000521994"/>
    </source>
</evidence>
<dbReference type="Proteomes" id="UP000521994">
    <property type="component" value="Unassembled WGS sequence"/>
</dbReference>
<gene>
    <name evidence="2" type="ORF">BG944_000702</name>
    <name evidence="3" type="ORF">HKA49_002281</name>
</gene>
<protein>
    <submittedName>
        <fullName evidence="3">GTPase family protein</fullName>
    </submittedName>
</protein>
<reference evidence="3" key="3">
    <citation type="submission" date="2020-04" db="EMBL/GenBank/DDBJ databases">
        <authorList>
            <consortium name="NCBI Pathogen Detection Project"/>
        </authorList>
    </citation>
    <scope>NUCLEOTIDE SEQUENCE</scope>
    <source>
        <strain evidence="3">TW14994</strain>
    </source>
</reference>
<organism evidence="3 5">
    <name type="scientific">Escherichia coli</name>
    <dbReference type="NCBI Taxonomy" id="562"/>
    <lineage>
        <taxon>Bacteria</taxon>
        <taxon>Pseudomonadati</taxon>
        <taxon>Pseudomonadota</taxon>
        <taxon>Gammaproteobacteria</taxon>
        <taxon>Enterobacterales</taxon>
        <taxon>Enterobacteriaceae</taxon>
        <taxon>Escherichia</taxon>
    </lineage>
</organism>
<reference evidence="3 5" key="1">
    <citation type="journal article" date="2018" name="Genome Biol.">
        <title>SKESA: strategic k-mer extension for scrupulous assemblies.</title>
        <authorList>
            <person name="Souvorov A."/>
            <person name="Agarwala R."/>
            <person name="Lipman D.J."/>
        </authorList>
    </citation>
    <scope>NUCLEOTIDE SEQUENCE [LARGE SCALE GENOMIC DNA]</scope>
    <source>
        <strain evidence="3 5">TW14994</strain>
    </source>
</reference>
<dbReference type="Proteomes" id="UP000842385">
    <property type="component" value="Unassembled WGS sequence"/>
</dbReference>
<proteinExistence type="predicted"/>
<dbReference type="InterPro" id="IPR027417">
    <property type="entry name" value="P-loop_NTPase"/>
</dbReference>
<evidence type="ECO:0000259" key="1">
    <source>
        <dbReference type="Pfam" id="PF01926"/>
    </source>
</evidence>
<evidence type="ECO:0000313" key="3">
    <source>
        <dbReference type="EMBL" id="HAI8958133.1"/>
    </source>
</evidence>
<dbReference type="CDD" id="cd11383">
    <property type="entry name" value="YfjP"/>
    <property type="match status" value="1"/>
</dbReference>
<dbReference type="GO" id="GO:0005525">
    <property type="term" value="F:GTP binding"/>
    <property type="evidence" value="ECO:0007669"/>
    <property type="project" value="InterPro"/>
</dbReference>